<reference evidence="2" key="1">
    <citation type="submission" date="2018-05" db="EMBL/GenBank/DDBJ databases">
        <authorList>
            <person name="Lanie J.A."/>
            <person name="Ng W.-L."/>
            <person name="Kazmierczak K.M."/>
            <person name="Andrzejewski T.M."/>
            <person name="Davidsen T.M."/>
            <person name="Wayne K.J."/>
            <person name="Tettelin H."/>
            <person name="Glass J.I."/>
            <person name="Rusch D."/>
            <person name="Podicherti R."/>
            <person name="Tsui H.-C.T."/>
            <person name="Winkler M.E."/>
        </authorList>
    </citation>
    <scope>NUCLEOTIDE SEQUENCE</scope>
</reference>
<feature type="region of interest" description="Disordered" evidence="1">
    <location>
        <begin position="118"/>
        <end position="145"/>
    </location>
</feature>
<gene>
    <name evidence="2" type="ORF">METZ01_LOCUS403491</name>
</gene>
<evidence type="ECO:0000313" key="2">
    <source>
        <dbReference type="EMBL" id="SVD50637.1"/>
    </source>
</evidence>
<organism evidence="2">
    <name type="scientific">marine metagenome</name>
    <dbReference type="NCBI Taxonomy" id="408172"/>
    <lineage>
        <taxon>unclassified sequences</taxon>
        <taxon>metagenomes</taxon>
        <taxon>ecological metagenomes</taxon>
    </lineage>
</organism>
<dbReference type="AlphaFoldDB" id="A0A382VVV7"/>
<proteinExistence type="predicted"/>
<evidence type="ECO:0008006" key="3">
    <source>
        <dbReference type="Google" id="ProtNLM"/>
    </source>
</evidence>
<evidence type="ECO:0000256" key="1">
    <source>
        <dbReference type="SAM" id="MobiDB-lite"/>
    </source>
</evidence>
<protein>
    <recommendedName>
        <fullName evidence="3">Helix-turn-helix domain-containing protein</fullName>
    </recommendedName>
</protein>
<dbReference type="EMBL" id="UINC01155025">
    <property type="protein sequence ID" value="SVD50637.1"/>
    <property type="molecule type" value="Genomic_DNA"/>
</dbReference>
<accession>A0A382VVV7</accession>
<sequence length="145" mass="16503">MDTKQMLPLLMRQSELCRAFGLGVRELRALVSTGKVRAIKICKYAKYNTIEVAAALGLEPPPTRATLLWDRELKQRNEAQVRDQLDHFKDELRGVLEDHRSRFEQRLCVMTDQIGRLNTHEHGSAPARPRPVNKEPLRAVGGGSY</sequence>
<name>A0A382VVV7_9ZZZZ</name>